<reference evidence="2" key="1">
    <citation type="submission" date="2020-03" db="EMBL/GenBank/DDBJ databases">
        <title>Solimonas marina sp. nov., isolated from deep seawater of the Pacific Ocean.</title>
        <authorList>
            <person name="Liu X."/>
            <person name="Lai Q."/>
            <person name="Sun F."/>
            <person name="Gai Y."/>
            <person name="Li G."/>
            <person name="Shao Z."/>
        </authorList>
    </citation>
    <scope>NUCLEOTIDE SEQUENCE</scope>
    <source>
        <strain evidence="2">C16B3</strain>
    </source>
</reference>
<proteinExistence type="predicted"/>
<comment type="caution">
    <text evidence="2">The sequence shown here is derived from an EMBL/GenBank/DDBJ whole genome shotgun (WGS) entry which is preliminary data.</text>
</comment>
<evidence type="ECO:0000313" key="2">
    <source>
        <dbReference type="EMBL" id="NKF23783.1"/>
    </source>
</evidence>
<organism evidence="2 3">
    <name type="scientific">Solimonas marina</name>
    <dbReference type="NCBI Taxonomy" id="2714601"/>
    <lineage>
        <taxon>Bacteria</taxon>
        <taxon>Pseudomonadati</taxon>
        <taxon>Pseudomonadota</taxon>
        <taxon>Gammaproteobacteria</taxon>
        <taxon>Nevskiales</taxon>
        <taxon>Nevskiaceae</taxon>
        <taxon>Solimonas</taxon>
    </lineage>
</organism>
<sequence>MAAACLAVPLMARAAADDALSQSIDTVKRTQQASVASQQRIDKLDDQTRALLERYRSAIWQTQQLNVYAEQLNELLQQQTTQLASLQQQMSDLDRAGEDLMPLMLRMTDSLEKFIALDLPFLKDERRERIASLKQVLGDPQVNAGEKFRRILEAYQIEIDYGRSLGVERQQIGSDTMDVLRVGRVALYALAPDGGDPKVWNAGANQWEDLPGGDAAAIRDGLKMARELMPVNLLELPLPAAGGTP</sequence>
<name>A0A970B7D6_9GAMM</name>
<dbReference type="EMBL" id="JAAVXB010000009">
    <property type="protein sequence ID" value="NKF23783.1"/>
    <property type="molecule type" value="Genomic_DNA"/>
</dbReference>
<keyword evidence="3" id="KW-1185">Reference proteome</keyword>
<gene>
    <name evidence="2" type="ORF">G7Y82_15825</name>
</gene>
<dbReference type="InterPro" id="IPR016866">
    <property type="entry name" value="UCP028069"/>
</dbReference>
<evidence type="ECO:0000256" key="1">
    <source>
        <dbReference type="SAM" id="Coils"/>
    </source>
</evidence>
<evidence type="ECO:0000313" key="3">
    <source>
        <dbReference type="Proteomes" id="UP000653472"/>
    </source>
</evidence>
<keyword evidence="1" id="KW-0175">Coiled coil</keyword>
<feature type="coiled-coil region" evidence="1">
    <location>
        <begin position="69"/>
        <end position="96"/>
    </location>
</feature>
<dbReference type="Pfam" id="PF11932">
    <property type="entry name" value="DUF3450"/>
    <property type="match status" value="1"/>
</dbReference>
<dbReference type="Proteomes" id="UP000653472">
    <property type="component" value="Unassembled WGS sequence"/>
</dbReference>
<dbReference type="PIRSF" id="PIRSF028069">
    <property type="entry name" value="UCP028069"/>
    <property type="match status" value="1"/>
</dbReference>
<protein>
    <submittedName>
        <fullName evidence="2">DUF3450 domain-containing protein</fullName>
    </submittedName>
</protein>
<accession>A0A970B7D6</accession>
<dbReference type="AlphaFoldDB" id="A0A970B7D6"/>